<dbReference type="EMBL" id="GBRH01162989">
    <property type="protein sequence ID" value="JAE34907.1"/>
    <property type="molecule type" value="Transcribed_RNA"/>
</dbReference>
<name>A0A0A9HDS6_ARUDO</name>
<accession>A0A0A9HDS6</accession>
<dbReference type="AlphaFoldDB" id="A0A0A9HDS6"/>
<reference evidence="1" key="1">
    <citation type="submission" date="2014-09" db="EMBL/GenBank/DDBJ databases">
        <authorList>
            <person name="Magalhaes I.L.F."/>
            <person name="Oliveira U."/>
            <person name="Santos F.R."/>
            <person name="Vidigal T.H.D.A."/>
            <person name="Brescovit A.D."/>
            <person name="Santos A.J."/>
        </authorList>
    </citation>
    <scope>NUCLEOTIDE SEQUENCE</scope>
    <source>
        <tissue evidence="1">Shoot tissue taken approximately 20 cm above the soil surface</tissue>
    </source>
</reference>
<evidence type="ECO:0000313" key="1">
    <source>
        <dbReference type="EMBL" id="JAE34907.1"/>
    </source>
</evidence>
<reference evidence="1" key="2">
    <citation type="journal article" date="2015" name="Data Brief">
        <title>Shoot transcriptome of the giant reed, Arundo donax.</title>
        <authorList>
            <person name="Barrero R.A."/>
            <person name="Guerrero F.D."/>
            <person name="Moolhuijzen P."/>
            <person name="Goolsby J.A."/>
            <person name="Tidwell J."/>
            <person name="Bellgard S.E."/>
            <person name="Bellgard M.I."/>
        </authorList>
    </citation>
    <scope>NUCLEOTIDE SEQUENCE</scope>
    <source>
        <tissue evidence="1">Shoot tissue taken approximately 20 cm above the soil surface</tissue>
    </source>
</reference>
<organism evidence="1">
    <name type="scientific">Arundo donax</name>
    <name type="common">Giant reed</name>
    <name type="synonym">Donax arundinaceus</name>
    <dbReference type="NCBI Taxonomy" id="35708"/>
    <lineage>
        <taxon>Eukaryota</taxon>
        <taxon>Viridiplantae</taxon>
        <taxon>Streptophyta</taxon>
        <taxon>Embryophyta</taxon>
        <taxon>Tracheophyta</taxon>
        <taxon>Spermatophyta</taxon>
        <taxon>Magnoliopsida</taxon>
        <taxon>Liliopsida</taxon>
        <taxon>Poales</taxon>
        <taxon>Poaceae</taxon>
        <taxon>PACMAD clade</taxon>
        <taxon>Arundinoideae</taxon>
        <taxon>Arundineae</taxon>
        <taxon>Arundo</taxon>
    </lineage>
</organism>
<protein>
    <submittedName>
        <fullName evidence="1">Uncharacterized protein</fullName>
    </submittedName>
</protein>
<proteinExistence type="predicted"/>
<sequence length="34" mass="3730">MTRTSHQCNQGRNLQLSIPGNSVSRFADIGLSIK</sequence>